<evidence type="ECO:0000313" key="3">
    <source>
        <dbReference type="Proteomes" id="UP000634229"/>
    </source>
</evidence>
<dbReference type="Proteomes" id="UP000634229">
    <property type="component" value="Unassembled WGS sequence"/>
</dbReference>
<dbReference type="EMBL" id="JAERRF010000013">
    <property type="protein sequence ID" value="MBL1099336.1"/>
    <property type="molecule type" value="Genomic_DNA"/>
</dbReference>
<dbReference type="PANTHER" id="PTHR12526">
    <property type="entry name" value="GLYCOSYLTRANSFERASE"/>
    <property type="match status" value="1"/>
</dbReference>
<dbReference type="PANTHER" id="PTHR12526:SF627">
    <property type="entry name" value="D-RHAMNOSYLTRANSFERASE WBPZ"/>
    <property type="match status" value="1"/>
</dbReference>
<sequence>MKISFLLHNAYGIGGTIRSTFNVAGALAARHTVEIVSVIRTVDSPSLPLHPAVRLSPLIDQRPAAEGRSTDLGHPLLERPSAHVPAAEAQGTVNFNALTDERIAAHLHGTDADVVIATRPGLVIALAALGREGRYLRIGQEHRLYGTHRAEIRAACDTAIARLDAHTAVSEADAATHRARLPGIPTRRLTALPNAVPATGVEPSDGRAKLVVAAGRLIPVKRYDLLVGAWATVAAEHPDWRLRIYGRGPQQPALRRQIDDLGLTARITLMGAHSPIETEWAKGAIAAVTSREESFGMTIVEAMHCGVPVVATDCPHGPGEIITNGRDGLLVPPGDADGIAKGLLTLIEDNALRRTMAAAARESARRYAPERVAAAYEELFAELYAARGTPPPAAAATRYGTGAFMPGIPRQGAAGHPAGTPLASLKGAVRALIRKPLRPVADCRVTPDGRLSLLIEPDGVHGSGLALTLTRRHADDGSEPVRVPLLPPTAPAGPWTATLDRGVLDLAEGRWDLHVVRPSDGARRRVLSRYAEGRGLLGLEPLPGSPFCWWIPYPTVDGHLALRTWHRPSHAEAREIHAGDDGITVEGTLHGVRFGPGTSPRAVATPRGACRALYADVAVLDGGRFRFTLPYERIHAARDGRSGSARWELTLRKSPDSTAPITLGRIIGDILDRDRTDLHPVGHGVRPYLTRAGDLAIACPTTVN</sequence>
<organism evidence="2 3">
    <name type="scientific">Streptomyces coffeae</name>
    <dbReference type="NCBI Taxonomy" id="621382"/>
    <lineage>
        <taxon>Bacteria</taxon>
        <taxon>Bacillati</taxon>
        <taxon>Actinomycetota</taxon>
        <taxon>Actinomycetes</taxon>
        <taxon>Kitasatosporales</taxon>
        <taxon>Streptomycetaceae</taxon>
        <taxon>Streptomyces</taxon>
    </lineage>
</organism>
<dbReference type="SUPFAM" id="SSF53756">
    <property type="entry name" value="UDP-Glycosyltransferase/glycogen phosphorylase"/>
    <property type="match status" value="1"/>
</dbReference>
<evidence type="ECO:0000256" key="1">
    <source>
        <dbReference type="ARBA" id="ARBA00021292"/>
    </source>
</evidence>
<evidence type="ECO:0000313" key="2">
    <source>
        <dbReference type="EMBL" id="MBL1099336.1"/>
    </source>
</evidence>
<name>A0ABS1NGZ5_9ACTN</name>
<dbReference type="RefSeq" id="WP_201876760.1">
    <property type="nucleotide sequence ID" value="NZ_JAERRF010000013.1"/>
</dbReference>
<accession>A0ABS1NGZ5</accession>
<reference evidence="2 3" key="1">
    <citation type="submission" date="2021-01" db="EMBL/GenBank/DDBJ databases">
        <title>WGS of actinomycetes isolated from Thailand.</title>
        <authorList>
            <person name="Thawai C."/>
        </authorList>
    </citation>
    <scope>NUCLEOTIDE SEQUENCE [LARGE SCALE GENOMIC DNA]</scope>
    <source>
        <strain evidence="2 3">CA1R205</strain>
    </source>
</reference>
<protein>
    <recommendedName>
        <fullName evidence="1">D-inositol 3-phosphate glycosyltransferase</fullName>
    </recommendedName>
</protein>
<proteinExistence type="predicted"/>
<dbReference type="Gene3D" id="3.40.50.2000">
    <property type="entry name" value="Glycogen Phosphorylase B"/>
    <property type="match status" value="2"/>
</dbReference>
<comment type="caution">
    <text evidence="2">The sequence shown here is derived from an EMBL/GenBank/DDBJ whole genome shotgun (WGS) entry which is preliminary data.</text>
</comment>
<gene>
    <name evidence="2" type="ORF">JK363_22245</name>
</gene>
<dbReference type="Pfam" id="PF13692">
    <property type="entry name" value="Glyco_trans_1_4"/>
    <property type="match status" value="1"/>
</dbReference>
<keyword evidence="3" id="KW-1185">Reference proteome</keyword>